<organism evidence="13 14">
    <name type="scientific">Natronospirillum operosum</name>
    <dbReference type="NCBI Taxonomy" id="2759953"/>
    <lineage>
        <taxon>Bacteria</taxon>
        <taxon>Pseudomonadati</taxon>
        <taxon>Pseudomonadota</taxon>
        <taxon>Gammaproteobacteria</taxon>
        <taxon>Oceanospirillales</taxon>
        <taxon>Natronospirillaceae</taxon>
        <taxon>Natronospirillum</taxon>
    </lineage>
</organism>
<feature type="binding site" evidence="10">
    <location>
        <position position="127"/>
    </location>
    <ligand>
        <name>UDP-N-acetyl-alpha-D-glucosamine</name>
        <dbReference type="ChEBI" id="CHEBI:57705"/>
    </ligand>
</feature>
<feature type="binding site" evidence="10">
    <location>
        <position position="194"/>
    </location>
    <ligand>
        <name>UDP-N-acetyl-alpha-D-glucosamine</name>
        <dbReference type="ChEBI" id="CHEBI:57705"/>
    </ligand>
</feature>
<dbReference type="InterPro" id="IPR007235">
    <property type="entry name" value="Glyco_trans_28_C"/>
</dbReference>
<dbReference type="PANTHER" id="PTHR21015">
    <property type="entry name" value="UDP-N-ACETYLGLUCOSAMINE--N-ACETYLMURAMYL-(PENTAPEPTIDE) PYROPHOSPHORYL-UNDECAPRENOL N-ACETYLGLUCOSAMINE TRANSFERASE 1"/>
    <property type="match status" value="1"/>
</dbReference>
<evidence type="ECO:0000256" key="6">
    <source>
        <dbReference type="ARBA" id="ARBA00022984"/>
    </source>
</evidence>
<evidence type="ECO:0000256" key="2">
    <source>
        <dbReference type="ARBA" id="ARBA00022618"/>
    </source>
</evidence>
<feature type="binding site" evidence="10">
    <location>
        <position position="293"/>
    </location>
    <ligand>
        <name>UDP-N-acetyl-alpha-D-glucosamine</name>
        <dbReference type="ChEBI" id="CHEBI:57705"/>
    </ligand>
</feature>
<keyword evidence="2 10" id="KW-0132">Cell division</keyword>
<dbReference type="Proteomes" id="UP000297475">
    <property type="component" value="Unassembled WGS sequence"/>
</dbReference>
<dbReference type="EMBL" id="SRMF01000004">
    <property type="protein sequence ID" value="TGG92726.1"/>
    <property type="molecule type" value="Genomic_DNA"/>
</dbReference>
<dbReference type="NCBIfam" id="TIGR01133">
    <property type="entry name" value="murG"/>
    <property type="match status" value="1"/>
</dbReference>
<keyword evidence="3 10" id="KW-0328">Glycosyltransferase</keyword>
<dbReference type="InterPro" id="IPR006009">
    <property type="entry name" value="GlcNAc_MurG"/>
</dbReference>
<dbReference type="OrthoDB" id="9808936at2"/>
<dbReference type="GO" id="GO:0051991">
    <property type="term" value="F:UDP-N-acetyl-D-glucosamine:N-acetylmuramoyl-L-alanyl-D-glutamyl-meso-2,6-diaminopimelyl-D-alanyl-D-alanine-diphosphoundecaprenol 4-beta-N-acetylglucosaminlytransferase activity"/>
    <property type="evidence" value="ECO:0007669"/>
    <property type="project" value="RHEA"/>
</dbReference>
<keyword evidence="4 10" id="KW-0808">Transferase</keyword>
<evidence type="ECO:0000256" key="9">
    <source>
        <dbReference type="ARBA" id="ARBA00023316"/>
    </source>
</evidence>
<dbReference type="SUPFAM" id="SSF53756">
    <property type="entry name" value="UDP-Glycosyltransferase/glycogen phosphorylase"/>
    <property type="match status" value="1"/>
</dbReference>
<dbReference type="GO" id="GO:0005886">
    <property type="term" value="C:plasma membrane"/>
    <property type="evidence" value="ECO:0007669"/>
    <property type="project" value="UniProtKB-SubCell"/>
</dbReference>
<dbReference type="GO" id="GO:0009252">
    <property type="term" value="P:peptidoglycan biosynthetic process"/>
    <property type="evidence" value="ECO:0007669"/>
    <property type="project" value="UniProtKB-UniRule"/>
</dbReference>
<evidence type="ECO:0000313" key="14">
    <source>
        <dbReference type="Proteomes" id="UP000297475"/>
    </source>
</evidence>
<keyword evidence="6 10" id="KW-0573">Peptidoglycan synthesis</keyword>
<dbReference type="GO" id="GO:0005975">
    <property type="term" value="P:carbohydrate metabolic process"/>
    <property type="evidence" value="ECO:0007669"/>
    <property type="project" value="InterPro"/>
</dbReference>
<evidence type="ECO:0000313" key="13">
    <source>
        <dbReference type="EMBL" id="TGG92726.1"/>
    </source>
</evidence>
<keyword evidence="14" id="KW-1185">Reference proteome</keyword>
<evidence type="ECO:0000259" key="11">
    <source>
        <dbReference type="Pfam" id="PF03033"/>
    </source>
</evidence>
<dbReference type="InterPro" id="IPR004276">
    <property type="entry name" value="GlycoTrans_28_N"/>
</dbReference>
<reference evidence="13 14" key="1">
    <citation type="submission" date="2019-04" db="EMBL/GenBank/DDBJ databases">
        <title>Natronospirillum operosus gen. nov., sp. nov., a haloalkaliphilic satellite isolated from decaying biomass of laboratory culture of cyanobacterium Geitlerinema sp. and proposal of Natronospirillaceae fam. nov. and Saccharospirillaceae fam. nov.</title>
        <authorList>
            <person name="Kevbrin V."/>
            <person name="Boltyanskaya Y."/>
            <person name="Koziaeva V."/>
            <person name="Grouzdev D.S."/>
            <person name="Park M."/>
            <person name="Cho J."/>
        </authorList>
    </citation>
    <scope>NUCLEOTIDE SEQUENCE [LARGE SCALE GENOMIC DNA]</scope>
    <source>
        <strain evidence="13 14">G-116</strain>
    </source>
</reference>
<accession>A0A4Z0WEI8</accession>
<sequence length="363" mass="38883">MTAARPSVLIMAGGTGGHVFPALAVAQELQARGCRVDWLGTPRGIENRVVPAADLPLHHISVTGVRGLGPLTKLMAPFRLTLALLQALRILRRLQPDVVLGMGGFASGPGGLAAWLLRCPVVIHEQNAVAGTTNRWLARIARRCLCAFPGALPAQYRPEVVGNPLRAEVCALPGPDARQTGRHSPLRLLVLGGSQGALALNQLLPPALARLPAGRRPEVWHQCGRAHETLTRQVYSRNGIEATVTPFIEDMAEAMGWADLVVARAGALTVSELAAVGVGSLLVPFPFAIDDHQTRNAERLVRVHAARMLPQAELTEETLAAALQDTLHAERLQEWAQAAHGAGQRDATERVVAALETFMERSK</sequence>
<dbReference type="GO" id="GO:0008360">
    <property type="term" value="P:regulation of cell shape"/>
    <property type="evidence" value="ECO:0007669"/>
    <property type="project" value="UniProtKB-KW"/>
</dbReference>
<comment type="pathway">
    <text evidence="10">Cell wall biogenesis; peptidoglycan biosynthesis.</text>
</comment>
<name>A0A4Z0WEI8_9GAMM</name>
<feature type="binding site" evidence="10">
    <location>
        <position position="248"/>
    </location>
    <ligand>
        <name>UDP-N-acetyl-alpha-D-glucosamine</name>
        <dbReference type="ChEBI" id="CHEBI:57705"/>
    </ligand>
</feature>
<evidence type="ECO:0000256" key="10">
    <source>
        <dbReference type="HAMAP-Rule" id="MF_00033"/>
    </source>
</evidence>
<evidence type="ECO:0000256" key="5">
    <source>
        <dbReference type="ARBA" id="ARBA00022960"/>
    </source>
</evidence>
<keyword evidence="5 10" id="KW-0133">Cell shape</keyword>
<keyword evidence="1 10" id="KW-1003">Cell membrane</keyword>
<dbReference type="Pfam" id="PF03033">
    <property type="entry name" value="Glyco_transf_28"/>
    <property type="match status" value="1"/>
</dbReference>
<dbReference type="PANTHER" id="PTHR21015:SF22">
    <property type="entry name" value="GLYCOSYLTRANSFERASE"/>
    <property type="match status" value="1"/>
</dbReference>
<evidence type="ECO:0000256" key="7">
    <source>
        <dbReference type="ARBA" id="ARBA00023136"/>
    </source>
</evidence>
<dbReference type="HAMAP" id="MF_00033">
    <property type="entry name" value="MurG"/>
    <property type="match status" value="1"/>
</dbReference>
<keyword evidence="9 10" id="KW-0961">Cell wall biogenesis/degradation</keyword>
<evidence type="ECO:0000259" key="12">
    <source>
        <dbReference type="Pfam" id="PF04101"/>
    </source>
</evidence>
<keyword evidence="7 10" id="KW-0472">Membrane</keyword>
<dbReference type="GO" id="GO:0050511">
    <property type="term" value="F:undecaprenyldiphospho-muramoylpentapeptide beta-N-acetylglucosaminyltransferase activity"/>
    <property type="evidence" value="ECO:0007669"/>
    <property type="project" value="UniProtKB-UniRule"/>
</dbReference>
<dbReference type="GO" id="GO:0071555">
    <property type="term" value="P:cell wall organization"/>
    <property type="evidence" value="ECO:0007669"/>
    <property type="project" value="UniProtKB-KW"/>
</dbReference>
<feature type="binding site" evidence="10">
    <location>
        <begin position="267"/>
        <end position="272"/>
    </location>
    <ligand>
        <name>UDP-N-acetyl-alpha-D-glucosamine</name>
        <dbReference type="ChEBI" id="CHEBI:57705"/>
    </ligand>
</feature>
<feature type="domain" description="Glycosyltransferase family 28 N-terminal" evidence="11">
    <location>
        <begin position="8"/>
        <end position="144"/>
    </location>
</feature>
<comment type="function">
    <text evidence="10">Cell wall formation. Catalyzes the transfer of a GlcNAc subunit on undecaprenyl-pyrophosphoryl-MurNAc-pentapeptide (lipid intermediate I) to form undecaprenyl-pyrophosphoryl-MurNAc-(pentapeptide)GlcNAc (lipid intermediate II).</text>
</comment>
<dbReference type="GO" id="GO:0051301">
    <property type="term" value="P:cell division"/>
    <property type="evidence" value="ECO:0007669"/>
    <property type="project" value="UniProtKB-KW"/>
</dbReference>
<proteinExistence type="inferred from homology"/>
<dbReference type="Gene3D" id="3.40.50.2000">
    <property type="entry name" value="Glycogen Phosphorylase B"/>
    <property type="match status" value="2"/>
</dbReference>
<feature type="binding site" evidence="10">
    <location>
        <position position="166"/>
    </location>
    <ligand>
        <name>UDP-N-acetyl-alpha-D-glucosamine</name>
        <dbReference type="ChEBI" id="CHEBI:57705"/>
    </ligand>
</feature>
<gene>
    <name evidence="10 13" type="primary">murG</name>
    <name evidence="13" type="ORF">E4656_11360</name>
</gene>
<comment type="catalytic activity">
    <reaction evidence="10">
        <text>di-trans,octa-cis-undecaprenyl diphospho-N-acetyl-alpha-D-muramoyl-L-alanyl-D-glutamyl-meso-2,6-diaminopimeloyl-D-alanyl-D-alanine + UDP-N-acetyl-alpha-D-glucosamine = di-trans,octa-cis-undecaprenyl diphospho-[N-acetyl-alpha-D-glucosaminyl-(1-&gt;4)]-N-acetyl-alpha-D-muramoyl-L-alanyl-D-glutamyl-meso-2,6-diaminopimeloyl-D-alanyl-D-alanine + UDP + H(+)</text>
        <dbReference type="Rhea" id="RHEA:31227"/>
        <dbReference type="ChEBI" id="CHEBI:15378"/>
        <dbReference type="ChEBI" id="CHEBI:57705"/>
        <dbReference type="ChEBI" id="CHEBI:58223"/>
        <dbReference type="ChEBI" id="CHEBI:61387"/>
        <dbReference type="ChEBI" id="CHEBI:61388"/>
        <dbReference type="EC" id="2.4.1.227"/>
    </reaction>
</comment>
<feature type="binding site" evidence="10">
    <location>
        <begin position="15"/>
        <end position="17"/>
    </location>
    <ligand>
        <name>UDP-N-acetyl-alpha-D-glucosamine</name>
        <dbReference type="ChEBI" id="CHEBI:57705"/>
    </ligand>
</feature>
<dbReference type="RefSeq" id="WP_135483398.1">
    <property type="nucleotide sequence ID" value="NZ_SRMF01000004.1"/>
</dbReference>
<dbReference type="EC" id="2.4.1.227" evidence="10"/>
<feature type="domain" description="Glycosyl transferase family 28 C-terminal" evidence="12">
    <location>
        <begin position="188"/>
        <end position="350"/>
    </location>
</feature>
<protein>
    <recommendedName>
        <fullName evidence="10">UDP-N-acetylglucosamine--N-acetylmuramyl-(pentapeptide) pyrophosphoryl-undecaprenol N-acetylglucosamine transferase</fullName>
        <ecNumber evidence="10">2.4.1.227</ecNumber>
    </recommendedName>
    <alternativeName>
        <fullName evidence="10">Undecaprenyl-PP-MurNAc-pentapeptide-UDPGlcNAc GlcNAc transferase</fullName>
    </alternativeName>
</protein>
<comment type="subcellular location">
    <subcellularLocation>
        <location evidence="10">Cell membrane</location>
        <topology evidence="10">Peripheral membrane protein</topology>
        <orientation evidence="10">Cytoplasmic side</orientation>
    </subcellularLocation>
</comment>
<dbReference type="AlphaFoldDB" id="A0A4Z0WEI8"/>
<comment type="similarity">
    <text evidence="10">Belongs to the glycosyltransferase 28 family. MurG subfamily.</text>
</comment>
<dbReference type="CDD" id="cd03785">
    <property type="entry name" value="GT28_MurG"/>
    <property type="match status" value="1"/>
</dbReference>
<dbReference type="Pfam" id="PF04101">
    <property type="entry name" value="Glyco_tran_28_C"/>
    <property type="match status" value="1"/>
</dbReference>
<evidence type="ECO:0000256" key="8">
    <source>
        <dbReference type="ARBA" id="ARBA00023306"/>
    </source>
</evidence>
<evidence type="ECO:0000256" key="3">
    <source>
        <dbReference type="ARBA" id="ARBA00022676"/>
    </source>
</evidence>
<evidence type="ECO:0000256" key="4">
    <source>
        <dbReference type="ARBA" id="ARBA00022679"/>
    </source>
</evidence>
<evidence type="ECO:0000256" key="1">
    <source>
        <dbReference type="ARBA" id="ARBA00022475"/>
    </source>
</evidence>
<comment type="caution">
    <text evidence="13">The sequence shown here is derived from an EMBL/GenBank/DDBJ whole genome shotgun (WGS) entry which is preliminary data.</text>
</comment>
<keyword evidence="8 10" id="KW-0131">Cell cycle</keyword>
<dbReference type="UniPathway" id="UPA00219"/>